<feature type="compositionally biased region" description="Low complexity" evidence="1">
    <location>
        <begin position="105"/>
        <end position="114"/>
    </location>
</feature>
<dbReference type="AlphaFoldDB" id="A0AA39YRI0"/>
<feature type="compositionally biased region" description="Low complexity" evidence="1">
    <location>
        <begin position="47"/>
        <end position="63"/>
    </location>
</feature>
<feature type="region of interest" description="Disordered" evidence="1">
    <location>
        <begin position="1"/>
        <end position="76"/>
    </location>
</feature>
<dbReference type="EMBL" id="JAULSV010000001">
    <property type="protein sequence ID" value="KAK0656770.1"/>
    <property type="molecule type" value="Genomic_DNA"/>
</dbReference>
<protein>
    <submittedName>
        <fullName evidence="2">Uncharacterized protein</fullName>
    </submittedName>
</protein>
<evidence type="ECO:0000313" key="3">
    <source>
        <dbReference type="Proteomes" id="UP001174936"/>
    </source>
</evidence>
<organism evidence="2 3">
    <name type="scientific">Cercophora newfieldiana</name>
    <dbReference type="NCBI Taxonomy" id="92897"/>
    <lineage>
        <taxon>Eukaryota</taxon>
        <taxon>Fungi</taxon>
        <taxon>Dikarya</taxon>
        <taxon>Ascomycota</taxon>
        <taxon>Pezizomycotina</taxon>
        <taxon>Sordariomycetes</taxon>
        <taxon>Sordariomycetidae</taxon>
        <taxon>Sordariales</taxon>
        <taxon>Lasiosphaeriaceae</taxon>
        <taxon>Cercophora</taxon>
    </lineage>
</organism>
<feature type="region of interest" description="Disordered" evidence="1">
    <location>
        <begin position="95"/>
        <end position="114"/>
    </location>
</feature>
<keyword evidence="3" id="KW-1185">Reference proteome</keyword>
<proteinExistence type="predicted"/>
<evidence type="ECO:0000256" key="1">
    <source>
        <dbReference type="SAM" id="MobiDB-lite"/>
    </source>
</evidence>
<sequence>MLDSDLDNSIPLPADTAIPVVVGGHTERPSTTRESSGDMVGERETDTSFSSSTTRTTPSGVGSLITKPATSSSVLGGGAECSGLADSSAKKLGELRDDEGSCDGSARSSTSTTASVVVQLSARGPVEQRIPFTPASWDADAPPSENGEDAVSIWVVEDQRNQYYRRLFFLEAEEISEDLHAMENTFLHLDNLNLTNPSNIGTPQRYPAKITETLEELMN</sequence>
<name>A0AA39YRI0_9PEZI</name>
<comment type="caution">
    <text evidence="2">The sequence shown here is derived from an EMBL/GenBank/DDBJ whole genome shotgun (WGS) entry which is preliminary data.</text>
</comment>
<gene>
    <name evidence="2" type="ORF">B0T16DRAFT_45244</name>
</gene>
<dbReference type="Proteomes" id="UP001174936">
    <property type="component" value="Unassembled WGS sequence"/>
</dbReference>
<accession>A0AA39YRI0</accession>
<reference evidence="2" key="1">
    <citation type="submission" date="2023-06" db="EMBL/GenBank/DDBJ databases">
        <title>Genome-scale phylogeny and comparative genomics of the fungal order Sordariales.</title>
        <authorList>
            <consortium name="Lawrence Berkeley National Laboratory"/>
            <person name="Hensen N."/>
            <person name="Bonometti L."/>
            <person name="Westerberg I."/>
            <person name="Brannstrom I.O."/>
            <person name="Guillou S."/>
            <person name="Cros-Aarteil S."/>
            <person name="Calhoun S."/>
            <person name="Haridas S."/>
            <person name="Kuo A."/>
            <person name="Mondo S."/>
            <person name="Pangilinan J."/>
            <person name="Riley R."/>
            <person name="Labutti K."/>
            <person name="Andreopoulos B."/>
            <person name="Lipzen A."/>
            <person name="Chen C."/>
            <person name="Yanf M."/>
            <person name="Daum C."/>
            <person name="Ng V."/>
            <person name="Clum A."/>
            <person name="Steindorff A."/>
            <person name="Ohm R."/>
            <person name="Martin F."/>
            <person name="Silar P."/>
            <person name="Natvig D."/>
            <person name="Lalanne C."/>
            <person name="Gautier V."/>
            <person name="Ament-Velasquez S.L."/>
            <person name="Kruys A."/>
            <person name="Hutchinson M.I."/>
            <person name="Powell A.J."/>
            <person name="Barry K."/>
            <person name="Miller A.N."/>
            <person name="Grigoriev I.V."/>
            <person name="Debuchy R."/>
            <person name="Gladieux P."/>
            <person name="Thoren M.H."/>
            <person name="Johannesson H."/>
        </authorList>
    </citation>
    <scope>NUCLEOTIDE SEQUENCE</scope>
    <source>
        <strain evidence="2">SMH2532-1</strain>
    </source>
</reference>
<evidence type="ECO:0000313" key="2">
    <source>
        <dbReference type="EMBL" id="KAK0656770.1"/>
    </source>
</evidence>